<organism evidence="1 2">
    <name type="scientific">Mauremys mutica</name>
    <name type="common">yellowpond turtle</name>
    <dbReference type="NCBI Taxonomy" id="74926"/>
    <lineage>
        <taxon>Eukaryota</taxon>
        <taxon>Metazoa</taxon>
        <taxon>Chordata</taxon>
        <taxon>Craniata</taxon>
        <taxon>Vertebrata</taxon>
        <taxon>Euteleostomi</taxon>
        <taxon>Archelosauria</taxon>
        <taxon>Testudinata</taxon>
        <taxon>Testudines</taxon>
        <taxon>Cryptodira</taxon>
        <taxon>Durocryptodira</taxon>
        <taxon>Testudinoidea</taxon>
        <taxon>Geoemydidae</taxon>
        <taxon>Geoemydinae</taxon>
        <taxon>Mauremys</taxon>
    </lineage>
</organism>
<name>A0A9D4B1R5_9SAUR</name>
<accession>A0A9D4B1R5</accession>
<proteinExistence type="predicted"/>
<keyword evidence="2" id="KW-1185">Reference proteome</keyword>
<comment type="caution">
    <text evidence="1">The sequence shown here is derived from an EMBL/GenBank/DDBJ whole genome shotgun (WGS) entry which is preliminary data.</text>
</comment>
<gene>
    <name evidence="1" type="ORF">KIL84_012843</name>
</gene>
<dbReference type="Proteomes" id="UP000827986">
    <property type="component" value="Unassembled WGS sequence"/>
</dbReference>
<evidence type="ECO:0000313" key="1">
    <source>
        <dbReference type="EMBL" id="KAH1184902.1"/>
    </source>
</evidence>
<evidence type="ECO:0000313" key="2">
    <source>
        <dbReference type="Proteomes" id="UP000827986"/>
    </source>
</evidence>
<protein>
    <submittedName>
        <fullName evidence="1">Uncharacterized protein</fullName>
    </submittedName>
</protein>
<reference evidence="1" key="1">
    <citation type="submission" date="2021-09" db="EMBL/GenBank/DDBJ databases">
        <title>The genome of Mauremys mutica provides insights into the evolution of semi-aquatic lifestyle.</title>
        <authorList>
            <person name="Gong S."/>
            <person name="Gao Y."/>
        </authorList>
    </citation>
    <scope>NUCLEOTIDE SEQUENCE</scope>
    <source>
        <strain evidence="1">MM-2020</strain>
        <tissue evidence="1">Muscle</tissue>
    </source>
</reference>
<dbReference type="EMBL" id="JAHDVG010000464">
    <property type="protein sequence ID" value="KAH1184902.1"/>
    <property type="molecule type" value="Genomic_DNA"/>
</dbReference>
<dbReference type="AlphaFoldDB" id="A0A9D4B1R5"/>
<sequence length="154" mass="16925">MLPTLGELLRWHREVRHLPKRGSDVHREPFFPALSTPGLGRYNDAAEGCHAVTIGTTGAPGQQPVLSLPALTASRRDLRDGSGTRPAHSLHCLTPRLRPSLTSPGAGLCSLILARISDVTRNTRLRPRMTTGTARKALRMRLLQFPVSFAFFLQ</sequence>